<evidence type="ECO:0000313" key="2">
    <source>
        <dbReference type="EMBL" id="MBH8555701.1"/>
    </source>
</evidence>
<evidence type="ECO:0000313" key="3">
    <source>
        <dbReference type="Proteomes" id="UP000599391"/>
    </source>
</evidence>
<accession>A0A8J7L5C4</accession>
<reference evidence="2 3" key="1">
    <citation type="journal article" date="2021" name="Int. J. Syst. Evol. Microbiol.">
        <title>Amazonocrinis nigriterrae gen. nov., sp. nov., Atlanticothrix silvestris gen. nov., sp. nov. and Dendronalium phyllosphericum gen. nov., sp. nov., nostocacean cyanobacteria from Brazilian environments.</title>
        <authorList>
            <person name="Alvarenga D.O."/>
            <person name="Andreote A.P.D."/>
            <person name="Branco L.H.Z."/>
            <person name="Delbaje E."/>
            <person name="Cruz R.B."/>
            <person name="Varani A.M."/>
            <person name="Fiore M.F."/>
        </authorList>
    </citation>
    <scope>NUCLEOTIDE SEQUENCE [LARGE SCALE GENOMIC DNA]</scope>
    <source>
        <strain evidence="2 3">CENA357</strain>
    </source>
</reference>
<feature type="region of interest" description="Disordered" evidence="1">
    <location>
        <begin position="32"/>
        <end position="63"/>
    </location>
</feature>
<evidence type="ECO:0000256" key="1">
    <source>
        <dbReference type="SAM" id="MobiDB-lite"/>
    </source>
</evidence>
<dbReference type="RefSeq" id="WP_214441911.1">
    <property type="nucleotide sequence ID" value="NZ_JAECZB010000097.1"/>
</dbReference>
<proteinExistence type="predicted"/>
<sequence>MPLDTPNTTEYYTDHLFTFVLRNGQWELSSDQLLNVPSPPTKPDKKSVPVDPSITPADPLAPPTDIKSNLTSLQAALASKNIFIILRSS</sequence>
<dbReference type="EMBL" id="JAECZB010000097">
    <property type="protein sequence ID" value="MBH8555701.1"/>
    <property type="molecule type" value="Genomic_DNA"/>
</dbReference>
<name>A0A8J7L5C4_9CYAN</name>
<gene>
    <name evidence="2" type="ORF">I8751_25820</name>
</gene>
<organism evidence="2 3">
    <name type="scientific">Atlanticothrix silvestris CENA357</name>
    <dbReference type="NCBI Taxonomy" id="1725252"/>
    <lineage>
        <taxon>Bacteria</taxon>
        <taxon>Bacillati</taxon>
        <taxon>Cyanobacteriota</taxon>
        <taxon>Cyanophyceae</taxon>
        <taxon>Nostocales</taxon>
        <taxon>Nodulariaceae</taxon>
        <taxon>Atlanticothrix</taxon>
        <taxon>Atlanticothrix silvestris</taxon>
    </lineage>
</organism>
<dbReference type="Proteomes" id="UP000599391">
    <property type="component" value="Unassembled WGS sequence"/>
</dbReference>
<dbReference type="AlphaFoldDB" id="A0A8J7L5C4"/>
<keyword evidence="3" id="KW-1185">Reference proteome</keyword>
<protein>
    <submittedName>
        <fullName evidence="2">Uncharacterized protein</fullName>
    </submittedName>
</protein>
<comment type="caution">
    <text evidence="2">The sequence shown here is derived from an EMBL/GenBank/DDBJ whole genome shotgun (WGS) entry which is preliminary data.</text>
</comment>